<comment type="caution">
    <text evidence="1">The sequence shown here is derived from an EMBL/GenBank/DDBJ whole genome shotgun (WGS) entry which is preliminary data.</text>
</comment>
<name>A0ACC1J2Z8_9FUNG</name>
<sequence length="129" mass="14678">MKLSNVLTSVLALSTAVLGFKRTPTADDYKVDDLVKVECAEIGEQGRELMNPDGSYRWMSPTCVESRRALSFYYGRDGPTQCSVKAEDKFHEQMLRALSFNRALKCRIPRNKLTFTQYLDVPLHIDGVR</sequence>
<proteinExistence type="predicted"/>
<dbReference type="EMBL" id="JANBPW010004155">
    <property type="protein sequence ID" value="KAJ1935684.1"/>
    <property type="molecule type" value="Genomic_DNA"/>
</dbReference>
<gene>
    <name evidence="1" type="ORF">FBU59_005306</name>
</gene>
<reference evidence="1" key="1">
    <citation type="submission" date="2022-07" db="EMBL/GenBank/DDBJ databases">
        <title>Phylogenomic reconstructions and comparative analyses of Kickxellomycotina fungi.</title>
        <authorList>
            <person name="Reynolds N.K."/>
            <person name="Stajich J.E."/>
            <person name="Barry K."/>
            <person name="Grigoriev I.V."/>
            <person name="Crous P."/>
            <person name="Smith M.E."/>
        </authorList>
    </citation>
    <scope>NUCLEOTIDE SEQUENCE</scope>
    <source>
        <strain evidence="1">NRRL 5244</strain>
    </source>
</reference>
<accession>A0ACC1J2Z8</accession>
<feature type="non-terminal residue" evidence="1">
    <location>
        <position position="129"/>
    </location>
</feature>
<organism evidence="1 2">
    <name type="scientific">Linderina macrospora</name>
    <dbReference type="NCBI Taxonomy" id="4868"/>
    <lineage>
        <taxon>Eukaryota</taxon>
        <taxon>Fungi</taxon>
        <taxon>Fungi incertae sedis</taxon>
        <taxon>Zoopagomycota</taxon>
        <taxon>Kickxellomycotina</taxon>
        <taxon>Kickxellomycetes</taxon>
        <taxon>Kickxellales</taxon>
        <taxon>Kickxellaceae</taxon>
        <taxon>Linderina</taxon>
    </lineage>
</organism>
<keyword evidence="2" id="KW-1185">Reference proteome</keyword>
<protein>
    <submittedName>
        <fullName evidence="1">Uncharacterized protein</fullName>
    </submittedName>
</protein>
<evidence type="ECO:0000313" key="2">
    <source>
        <dbReference type="Proteomes" id="UP001150603"/>
    </source>
</evidence>
<dbReference type="Proteomes" id="UP001150603">
    <property type="component" value="Unassembled WGS sequence"/>
</dbReference>
<evidence type="ECO:0000313" key="1">
    <source>
        <dbReference type="EMBL" id="KAJ1935684.1"/>
    </source>
</evidence>